<dbReference type="OrthoDB" id="68076at2759"/>
<keyword evidence="2" id="KW-0472">Membrane</keyword>
<feature type="region of interest" description="Disordered" evidence="1">
    <location>
        <begin position="1"/>
        <end position="25"/>
    </location>
</feature>
<organism evidence="3 4">
    <name type="scientific">Dictyocaulus viviparus</name>
    <name type="common">Bovine lungworm</name>
    <dbReference type="NCBI Taxonomy" id="29172"/>
    <lineage>
        <taxon>Eukaryota</taxon>
        <taxon>Metazoa</taxon>
        <taxon>Ecdysozoa</taxon>
        <taxon>Nematoda</taxon>
        <taxon>Chromadorea</taxon>
        <taxon>Rhabditida</taxon>
        <taxon>Rhabditina</taxon>
        <taxon>Rhabditomorpha</taxon>
        <taxon>Strongyloidea</taxon>
        <taxon>Metastrongylidae</taxon>
        <taxon>Dictyocaulus</taxon>
    </lineage>
</organism>
<gene>
    <name evidence="3" type="ORF">DICVIV_08557</name>
</gene>
<feature type="compositionally biased region" description="Polar residues" evidence="1">
    <location>
        <begin position="1"/>
        <end position="14"/>
    </location>
</feature>
<keyword evidence="2" id="KW-0812">Transmembrane</keyword>
<name>A0A0D8XLI5_DICVI</name>
<dbReference type="Proteomes" id="UP000053766">
    <property type="component" value="Unassembled WGS sequence"/>
</dbReference>
<dbReference type="STRING" id="29172.A0A0D8XLI5"/>
<protein>
    <submittedName>
        <fullName evidence="3">Uncharacterized protein</fullName>
    </submittedName>
</protein>
<keyword evidence="2" id="KW-1133">Transmembrane helix</keyword>
<feature type="transmembrane region" description="Helical" evidence="2">
    <location>
        <begin position="148"/>
        <end position="168"/>
    </location>
</feature>
<dbReference type="AlphaFoldDB" id="A0A0D8XLI5"/>
<evidence type="ECO:0000256" key="2">
    <source>
        <dbReference type="SAM" id="Phobius"/>
    </source>
</evidence>
<reference evidence="4" key="2">
    <citation type="journal article" date="2016" name="Sci. Rep.">
        <title>Dictyocaulus viviparus genome, variome and transcriptome elucidate lungworm biology and support future intervention.</title>
        <authorList>
            <person name="McNulty S.N."/>
            <person name="Strube C."/>
            <person name="Rosa B.A."/>
            <person name="Martin J.C."/>
            <person name="Tyagi R."/>
            <person name="Choi Y.J."/>
            <person name="Wang Q."/>
            <person name="Hallsworth Pepin K."/>
            <person name="Zhang X."/>
            <person name="Ozersky P."/>
            <person name="Wilson R.K."/>
            <person name="Sternberg P.W."/>
            <person name="Gasser R.B."/>
            <person name="Mitreva M."/>
        </authorList>
    </citation>
    <scope>NUCLEOTIDE SEQUENCE [LARGE SCALE GENOMIC DNA]</scope>
    <source>
        <strain evidence="4">HannoverDv2000</strain>
    </source>
</reference>
<proteinExistence type="predicted"/>
<evidence type="ECO:0000313" key="4">
    <source>
        <dbReference type="Proteomes" id="UP000053766"/>
    </source>
</evidence>
<dbReference type="EMBL" id="KN716410">
    <property type="protein sequence ID" value="KJH45390.1"/>
    <property type="molecule type" value="Genomic_DNA"/>
</dbReference>
<reference evidence="3 4" key="1">
    <citation type="submission" date="2013-11" db="EMBL/GenBank/DDBJ databases">
        <title>Draft genome of the bovine lungworm Dictyocaulus viviparus.</title>
        <authorList>
            <person name="Mitreva M."/>
        </authorList>
    </citation>
    <scope>NUCLEOTIDE SEQUENCE [LARGE SCALE GENOMIC DNA]</scope>
    <source>
        <strain evidence="3 4">HannoverDv2000</strain>
    </source>
</reference>
<evidence type="ECO:0000313" key="3">
    <source>
        <dbReference type="EMBL" id="KJH45390.1"/>
    </source>
</evidence>
<evidence type="ECO:0000256" key="1">
    <source>
        <dbReference type="SAM" id="MobiDB-lite"/>
    </source>
</evidence>
<accession>A0A0D8XLI5</accession>
<keyword evidence="4" id="KW-1185">Reference proteome</keyword>
<sequence>MTFQQWQQPSTTAKSRIGRKVKPAAGKPAPRFDFLWTENLARALKTQLDLYWSVLLSSDSYAKSADGIVTVFAKEIYPYFRGEIKLSRLLVEYTRRSPEKAFLLACPSVQKLLKDENVDLNKNTSKTQRASKQFYKRARQKRKMRGGICKNFSIFSYFILLMNFLGSLKANPSTPYKPILPVRSSSSDEIQTTSSQNDADVVVIEQGTSNATTSNGDVIAGNF</sequence>